<dbReference type="InterPro" id="IPR012675">
    <property type="entry name" value="Beta-grasp_dom_sf"/>
</dbReference>
<dbReference type="SUPFAM" id="SSF54285">
    <property type="entry name" value="MoaD/ThiS"/>
    <property type="match status" value="1"/>
</dbReference>
<dbReference type="InterPro" id="IPR016155">
    <property type="entry name" value="Mopterin_synth/thiamin_S_b"/>
</dbReference>
<dbReference type="STRING" id="1429043.X474_04405"/>
<dbReference type="Pfam" id="PF02597">
    <property type="entry name" value="ThiS"/>
    <property type="match status" value="1"/>
</dbReference>
<dbReference type="InterPro" id="IPR003749">
    <property type="entry name" value="ThiS/MoaD-like"/>
</dbReference>
<organism evidence="1 2">
    <name type="scientific">Dethiosulfatarculus sandiegensis</name>
    <dbReference type="NCBI Taxonomy" id="1429043"/>
    <lineage>
        <taxon>Bacteria</taxon>
        <taxon>Pseudomonadati</taxon>
        <taxon>Thermodesulfobacteriota</taxon>
        <taxon>Desulfarculia</taxon>
        <taxon>Desulfarculales</taxon>
        <taxon>Desulfarculaceae</taxon>
        <taxon>Dethiosulfatarculus</taxon>
    </lineage>
</organism>
<gene>
    <name evidence="1" type="ORF">X474_04405</name>
</gene>
<protein>
    <submittedName>
        <fullName evidence="1">Sulfur transfer protein ThiS</fullName>
    </submittedName>
</protein>
<evidence type="ECO:0000313" key="1">
    <source>
        <dbReference type="EMBL" id="KIX15359.1"/>
    </source>
</evidence>
<dbReference type="EMBL" id="AZAC01000003">
    <property type="protein sequence ID" value="KIX15359.1"/>
    <property type="molecule type" value="Genomic_DNA"/>
</dbReference>
<dbReference type="RefSeq" id="WP_052514836.1">
    <property type="nucleotide sequence ID" value="NZ_AZAC01000003.1"/>
</dbReference>
<proteinExistence type="predicted"/>
<comment type="caution">
    <text evidence="1">The sequence shown here is derived from an EMBL/GenBank/DDBJ whole genome shotgun (WGS) entry which is preliminary data.</text>
</comment>
<dbReference type="AlphaFoldDB" id="A0A0D2JB54"/>
<accession>A0A0D2JB54</accession>
<reference evidence="1 2" key="1">
    <citation type="submission" date="2013-11" db="EMBL/GenBank/DDBJ databases">
        <title>Metagenomic analysis of a methanogenic consortium involved in long chain n-alkane degradation.</title>
        <authorList>
            <person name="Davidova I.A."/>
            <person name="Callaghan A.V."/>
            <person name="Wawrik B."/>
            <person name="Pruitt S."/>
            <person name="Marks C."/>
            <person name="Duncan K.E."/>
            <person name="Suflita J.M."/>
        </authorList>
    </citation>
    <scope>NUCLEOTIDE SEQUENCE [LARGE SCALE GENOMIC DNA]</scope>
    <source>
        <strain evidence="1 2">SPR</strain>
    </source>
</reference>
<dbReference type="Gene3D" id="3.10.20.30">
    <property type="match status" value="1"/>
</dbReference>
<keyword evidence="2" id="KW-1185">Reference proteome</keyword>
<name>A0A0D2JB54_9BACT</name>
<dbReference type="InParanoid" id="A0A0D2JB54"/>
<evidence type="ECO:0000313" key="2">
    <source>
        <dbReference type="Proteomes" id="UP000032233"/>
    </source>
</evidence>
<sequence length="79" mass="8412">MSLLVKLSASLRNLIENYDPANGLIVSPMANETAASLCKRLGIELNLVKIIMVNGEIKGKDTLLKDGDRVAFFPPVGGG</sequence>
<dbReference type="Proteomes" id="UP000032233">
    <property type="component" value="Unassembled WGS sequence"/>
</dbReference>
<dbReference type="OrthoDB" id="9801945at2"/>